<dbReference type="GO" id="GO:0016811">
    <property type="term" value="F:hydrolase activity, acting on carbon-nitrogen (but not peptide) bonds, in linear amides"/>
    <property type="evidence" value="ECO:0007669"/>
    <property type="project" value="TreeGrafter"/>
</dbReference>
<dbReference type="InterPro" id="IPR003785">
    <property type="entry name" value="Creatininase/forma_Hydrolase"/>
</dbReference>
<dbReference type="PANTHER" id="PTHR35005">
    <property type="entry name" value="3-DEHYDRO-SCYLLO-INOSOSE HYDROLASE"/>
    <property type="match status" value="1"/>
</dbReference>
<organism evidence="6 7">
    <name type="scientific">Xylophilus rhododendri</name>
    <dbReference type="NCBI Taxonomy" id="2697032"/>
    <lineage>
        <taxon>Bacteria</taxon>
        <taxon>Pseudomonadati</taxon>
        <taxon>Pseudomonadota</taxon>
        <taxon>Betaproteobacteria</taxon>
        <taxon>Burkholderiales</taxon>
        <taxon>Xylophilus</taxon>
    </lineage>
</organism>
<protein>
    <submittedName>
        <fullName evidence="6">Creatininase family protein</fullName>
    </submittedName>
</protein>
<dbReference type="Proteomes" id="UP000464787">
    <property type="component" value="Chromosome"/>
</dbReference>
<evidence type="ECO:0000256" key="3">
    <source>
        <dbReference type="ARBA" id="ARBA00022801"/>
    </source>
</evidence>
<reference evidence="6 7" key="1">
    <citation type="submission" date="2020-01" db="EMBL/GenBank/DDBJ databases">
        <title>Genome sequencing of strain KACC 21265.</title>
        <authorList>
            <person name="Heo J."/>
            <person name="Kim S.-J."/>
            <person name="Kim J.-S."/>
            <person name="Hong S.-B."/>
            <person name="Kwon S.-W."/>
        </authorList>
    </citation>
    <scope>NUCLEOTIDE SEQUENCE [LARGE SCALE GENOMIC DNA]</scope>
    <source>
        <strain evidence="6 7">KACC 21265</strain>
    </source>
</reference>
<keyword evidence="3" id="KW-0378">Hydrolase</keyword>
<dbReference type="Pfam" id="PF02633">
    <property type="entry name" value="Creatininase"/>
    <property type="match status" value="1"/>
</dbReference>
<evidence type="ECO:0000256" key="2">
    <source>
        <dbReference type="ARBA" id="ARBA00022723"/>
    </source>
</evidence>
<dbReference type="Gene3D" id="3.40.50.10310">
    <property type="entry name" value="Creatininase"/>
    <property type="match status" value="1"/>
</dbReference>
<evidence type="ECO:0000256" key="4">
    <source>
        <dbReference type="ARBA" id="ARBA00022833"/>
    </source>
</evidence>
<name>A0A857J699_9BURK</name>
<comment type="cofactor">
    <cofactor evidence="1">
        <name>Zn(2+)</name>
        <dbReference type="ChEBI" id="CHEBI:29105"/>
    </cofactor>
</comment>
<gene>
    <name evidence="6" type="ORF">GT347_10330</name>
</gene>
<comment type="similarity">
    <text evidence="5">Belongs to the creatininase superfamily.</text>
</comment>
<keyword evidence="7" id="KW-1185">Reference proteome</keyword>
<dbReference type="EMBL" id="CP047650">
    <property type="protein sequence ID" value="QHI98355.1"/>
    <property type="molecule type" value="Genomic_DNA"/>
</dbReference>
<accession>A0A857J699</accession>
<dbReference type="GO" id="GO:0046872">
    <property type="term" value="F:metal ion binding"/>
    <property type="evidence" value="ECO:0007669"/>
    <property type="project" value="UniProtKB-KW"/>
</dbReference>
<dbReference type="KEGG" id="xyk:GT347_10330"/>
<evidence type="ECO:0000313" key="6">
    <source>
        <dbReference type="EMBL" id="QHI98355.1"/>
    </source>
</evidence>
<dbReference type="PANTHER" id="PTHR35005:SF1">
    <property type="entry name" value="2-AMINO-5-FORMYLAMINO-6-RIBOSYLAMINOPYRIMIDIN-4(3H)-ONE 5'-MONOPHOSPHATE DEFORMYLASE"/>
    <property type="match status" value="1"/>
</dbReference>
<dbReference type="SUPFAM" id="SSF102215">
    <property type="entry name" value="Creatininase"/>
    <property type="match status" value="1"/>
</dbReference>
<evidence type="ECO:0000256" key="5">
    <source>
        <dbReference type="ARBA" id="ARBA00024029"/>
    </source>
</evidence>
<proteinExistence type="inferred from homology"/>
<dbReference type="AlphaFoldDB" id="A0A857J699"/>
<dbReference type="RefSeq" id="WP_160551872.1">
    <property type="nucleotide sequence ID" value="NZ_CP047650.1"/>
</dbReference>
<keyword evidence="2" id="KW-0479">Metal-binding</keyword>
<evidence type="ECO:0000256" key="1">
    <source>
        <dbReference type="ARBA" id="ARBA00001947"/>
    </source>
</evidence>
<keyword evidence="4" id="KW-0862">Zinc</keyword>
<dbReference type="GO" id="GO:0009231">
    <property type="term" value="P:riboflavin biosynthetic process"/>
    <property type="evidence" value="ECO:0007669"/>
    <property type="project" value="TreeGrafter"/>
</dbReference>
<evidence type="ECO:0000313" key="7">
    <source>
        <dbReference type="Proteomes" id="UP000464787"/>
    </source>
</evidence>
<dbReference type="InterPro" id="IPR024087">
    <property type="entry name" value="Creatininase-like_sf"/>
</dbReference>
<sequence length="282" mass="29643">MTAAPPPSLPSRYWAELRTTDFDRLAQNGTLSRTLAVLPVAATEQHGPHLPLGVDTNLLEGVLSAALQLLPAGLPVLVLPTQAVGFSPEHTGFAGTLSFSAETLIRIWTEIGEAVARTGVRQLLLLNGHGGQVGLLDVVGRDLRSRLGLTVWSSSWFSLPQPPEVAALFPPQEHRYGIHAGDSETSMMLALHPEQVDMAQARHFASASEARAGQYRLLGDGRSAKLSWAMEDYNPAGAVGNAAAATADKGRALIDAAASQLALLMGEICSAAQAGPPAQPGR</sequence>